<evidence type="ECO:0000256" key="2">
    <source>
        <dbReference type="ARBA" id="ARBA00022857"/>
    </source>
</evidence>
<dbReference type="InterPro" id="IPR036291">
    <property type="entry name" value="NAD(P)-bd_dom_sf"/>
</dbReference>
<evidence type="ECO:0000313" key="6">
    <source>
        <dbReference type="Proteomes" id="UP000054266"/>
    </source>
</evidence>
<name>A0A0D2CFF3_9EURO</name>
<accession>A0A0D2CFF3</accession>
<dbReference type="Gene3D" id="3.90.25.10">
    <property type="entry name" value="UDP-galactose 4-epimerase, domain 1"/>
    <property type="match status" value="1"/>
</dbReference>
<keyword evidence="6" id="KW-1185">Reference proteome</keyword>
<dbReference type="PANTHER" id="PTHR42748:SF29">
    <property type="entry name" value="NMRA-LIKE DOMAIN-CONTAINING PROTEIN"/>
    <property type="match status" value="1"/>
</dbReference>
<dbReference type="HOGENOM" id="CLU_007383_8_6_1"/>
<evidence type="ECO:0000313" key="5">
    <source>
        <dbReference type="EMBL" id="KIW63861.1"/>
    </source>
</evidence>
<dbReference type="Gene3D" id="3.40.50.720">
    <property type="entry name" value="NAD(P)-binding Rossmann-like Domain"/>
    <property type="match status" value="1"/>
</dbReference>
<evidence type="ECO:0000256" key="1">
    <source>
        <dbReference type="ARBA" id="ARBA00006328"/>
    </source>
</evidence>
<sequence>MSLSLPQEWSSSKPRTVLRPPVLIIDRNPTGSNVGVQQENHSHSPQSSHWHVRCLTRNPSSEAAQALAALGAEIVQADLSSVGSLVLEFSSASVIFVNTDFWQVYRGALAAGKSNDDASQLAYDTEISWGKNAATAASQIPELEKYIYSTFGSMKAASGGKYARCYHFEAKGVVATHITTNMAQLAAKTSYIYASAYSDNPLLYPHRVPFGTPWILWLVSKLPFLVRFLPRPPATTEKPKEKKVSGGGQYLMAVPGKMSMKIPVFIPHLSTGGYVRCLVEDEPAGTKLLAVDWWIGLEEGMQTWEKVTGRKPHFMQATVQLLCQITGMREEVVEGAAFLAEFPYMREVKNWIEPSGLKNPPPKTMSFEEYLRTRDVQELLV</sequence>
<organism evidence="5 6">
    <name type="scientific">Phialophora macrospora</name>
    <dbReference type="NCBI Taxonomy" id="1851006"/>
    <lineage>
        <taxon>Eukaryota</taxon>
        <taxon>Fungi</taxon>
        <taxon>Dikarya</taxon>
        <taxon>Ascomycota</taxon>
        <taxon>Pezizomycotina</taxon>
        <taxon>Eurotiomycetes</taxon>
        <taxon>Chaetothyriomycetidae</taxon>
        <taxon>Chaetothyriales</taxon>
        <taxon>Herpotrichiellaceae</taxon>
        <taxon>Phialophora</taxon>
    </lineage>
</organism>
<dbReference type="PANTHER" id="PTHR42748">
    <property type="entry name" value="NITROGEN METABOLITE REPRESSION PROTEIN NMRA FAMILY MEMBER"/>
    <property type="match status" value="1"/>
</dbReference>
<dbReference type="Proteomes" id="UP000054266">
    <property type="component" value="Unassembled WGS sequence"/>
</dbReference>
<dbReference type="SUPFAM" id="SSF51735">
    <property type="entry name" value="NAD(P)-binding Rossmann-fold domains"/>
    <property type="match status" value="1"/>
</dbReference>
<dbReference type="AlphaFoldDB" id="A0A0D2CFF3"/>
<reference evidence="5 6" key="1">
    <citation type="submission" date="2015-01" db="EMBL/GenBank/DDBJ databases">
        <title>The Genome Sequence of Capronia semiimmersa CBS27337.</title>
        <authorList>
            <consortium name="The Broad Institute Genomics Platform"/>
            <person name="Cuomo C."/>
            <person name="de Hoog S."/>
            <person name="Gorbushina A."/>
            <person name="Stielow B."/>
            <person name="Teixiera M."/>
            <person name="Abouelleil A."/>
            <person name="Chapman S.B."/>
            <person name="Priest M."/>
            <person name="Young S.K."/>
            <person name="Wortman J."/>
            <person name="Nusbaum C."/>
            <person name="Birren B."/>
        </authorList>
    </citation>
    <scope>NUCLEOTIDE SEQUENCE [LARGE SCALE GENOMIC DNA]</scope>
    <source>
        <strain evidence="5 6">CBS 27337</strain>
    </source>
</reference>
<dbReference type="InterPro" id="IPR051164">
    <property type="entry name" value="NmrA-like_oxidored"/>
</dbReference>
<dbReference type="InterPro" id="IPR008030">
    <property type="entry name" value="NmrA-like"/>
</dbReference>
<keyword evidence="2" id="KW-0521">NADP</keyword>
<proteinExistence type="inferred from homology"/>
<gene>
    <name evidence="5" type="ORF">PV04_08833</name>
</gene>
<feature type="region of interest" description="Disordered" evidence="3">
    <location>
        <begin position="29"/>
        <end position="48"/>
    </location>
</feature>
<dbReference type="STRING" id="5601.A0A0D2CFF3"/>
<feature type="domain" description="NmrA-like" evidence="4">
    <location>
        <begin position="48"/>
        <end position="200"/>
    </location>
</feature>
<comment type="similarity">
    <text evidence="1">Belongs to the NmrA-type oxidoreductase family.</text>
</comment>
<protein>
    <recommendedName>
        <fullName evidence="4">NmrA-like domain-containing protein</fullName>
    </recommendedName>
</protein>
<dbReference type="EMBL" id="KN846961">
    <property type="protein sequence ID" value="KIW63861.1"/>
    <property type="molecule type" value="Genomic_DNA"/>
</dbReference>
<dbReference type="Pfam" id="PF05368">
    <property type="entry name" value="NmrA"/>
    <property type="match status" value="1"/>
</dbReference>
<evidence type="ECO:0000259" key="4">
    <source>
        <dbReference type="Pfam" id="PF05368"/>
    </source>
</evidence>
<evidence type="ECO:0000256" key="3">
    <source>
        <dbReference type="SAM" id="MobiDB-lite"/>
    </source>
</evidence>
<dbReference type="GO" id="GO:0005634">
    <property type="term" value="C:nucleus"/>
    <property type="evidence" value="ECO:0007669"/>
    <property type="project" value="TreeGrafter"/>
</dbReference>